<dbReference type="GO" id="GO:0004305">
    <property type="term" value="F:ethanolamine kinase activity"/>
    <property type="evidence" value="ECO:0007669"/>
    <property type="project" value="UniProtKB-EC"/>
</dbReference>
<dbReference type="EC" id="2.7.1.82" evidence="3"/>
<dbReference type="Pfam" id="PF01633">
    <property type="entry name" value="Choline_kinase"/>
    <property type="match status" value="1"/>
</dbReference>
<dbReference type="OrthoDB" id="10267235at2759"/>
<evidence type="ECO:0000313" key="4">
    <source>
        <dbReference type="EMBL" id="KAJ1977983.1"/>
    </source>
</evidence>
<evidence type="ECO:0000256" key="3">
    <source>
        <dbReference type="ARBA" id="ARBA00038874"/>
    </source>
</evidence>
<proteinExistence type="inferred from homology"/>
<evidence type="ECO:0000256" key="1">
    <source>
        <dbReference type="ARBA" id="ARBA00037883"/>
    </source>
</evidence>
<dbReference type="Proteomes" id="UP001151582">
    <property type="component" value="Unassembled WGS sequence"/>
</dbReference>
<dbReference type="Gene3D" id="3.30.200.20">
    <property type="entry name" value="Phosphorylase Kinase, domain 1"/>
    <property type="match status" value="1"/>
</dbReference>
<dbReference type="SUPFAM" id="SSF56112">
    <property type="entry name" value="Protein kinase-like (PK-like)"/>
    <property type="match status" value="1"/>
</dbReference>
<organism evidence="4 5">
    <name type="scientific">Dimargaris verticillata</name>
    <dbReference type="NCBI Taxonomy" id="2761393"/>
    <lineage>
        <taxon>Eukaryota</taxon>
        <taxon>Fungi</taxon>
        <taxon>Fungi incertae sedis</taxon>
        <taxon>Zoopagomycota</taxon>
        <taxon>Kickxellomycotina</taxon>
        <taxon>Dimargaritomycetes</taxon>
        <taxon>Dimargaritales</taxon>
        <taxon>Dimargaritaceae</taxon>
        <taxon>Dimargaris</taxon>
    </lineage>
</organism>
<comment type="pathway">
    <text evidence="1">Phospholipid metabolism; phosphatidylethanolamine biosynthesis; phosphatidylethanolamine from ethanolamine: step 1/3.</text>
</comment>
<dbReference type="GO" id="GO:0005737">
    <property type="term" value="C:cytoplasm"/>
    <property type="evidence" value="ECO:0007669"/>
    <property type="project" value="TreeGrafter"/>
</dbReference>
<reference evidence="4" key="1">
    <citation type="submission" date="2022-07" db="EMBL/GenBank/DDBJ databases">
        <title>Phylogenomic reconstructions and comparative analyses of Kickxellomycotina fungi.</title>
        <authorList>
            <person name="Reynolds N.K."/>
            <person name="Stajich J.E."/>
            <person name="Barry K."/>
            <person name="Grigoriev I.V."/>
            <person name="Crous P."/>
            <person name="Smith M.E."/>
        </authorList>
    </citation>
    <scope>NUCLEOTIDE SEQUENCE</scope>
    <source>
        <strain evidence="4">RSA 567</strain>
    </source>
</reference>
<protein>
    <recommendedName>
        <fullName evidence="3">ethanolamine kinase</fullName>
        <ecNumber evidence="3">2.7.1.82</ecNumber>
    </recommendedName>
</protein>
<comment type="caution">
    <text evidence="4">The sequence shown here is derived from an EMBL/GenBank/DDBJ whole genome shotgun (WGS) entry which is preliminary data.</text>
</comment>
<sequence>MTTALEIPSLTILPLTVSHSNLLADAKAAVLVLFPDWADKDLALVQCKDGITNKLVRCTNQQKDLSVLIRAYGKNSERLIDRNQELINIHILSEYSLCPPLYGKFNNGIVYGFIPGDPLKAPGMSDPHVSSLVAHRLAEWHQVKIPGPKTSKLFPILHKWFNEVIAVYASEPSTHRFHQLFSIDTIKQELAFLQKRLEAINAPVVFSHNDLLCANIIYNKSQDKVSFIDHEYATYNYRGFDIGNHFAEFAGYDCDYSLYPSKAFQLRWLTEYLTTATGAAPTDAQVHDLYREVNHFYLASHFYWGLWAMVQSSFSDIDFDYMEYAKMRLDEYYKQRDVMFSI</sequence>
<dbReference type="GO" id="GO:0006646">
    <property type="term" value="P:phosphatidylethanolamine biosynthetic process"/>
    <property type="evidence" value="ECO:0007669"/>
    <property type="project" value="TreeGrafter"/>
</dbReference>
<dbReference type="PANTHER" id="PTHR22603">
    <property type="entry name" value="CHOLINE/ETHANOALAMINE KINASE"/>
    <property type="match status" value="1"/>
</dbReference>
<gene>
    <name evidence="4" type="ORF">H4R34_003371</name>
</gene>
<accession>A0A9W8B676</accession>
<dbReference type="InterPro" id="IPR011009">
    <property type="entry name" value="Kinase-like_dom_sf"/>
</dbReference>
<keyword evidence="5" id="KW-1185">Reference proteome</keyword>
<comment type="similarity">
    <text evidence="2">Belongs to the choline/ethanolamine kinase family.</text>
</comment>
<name>A0A9W8B676_9FUNG</name>
<evidence type="ECO:0000256" key="2">
    <source>
        <dbReference type="ARBA" id="ARBA00038211"/>
    </source>
</evidence>
<dbReference type="Gene3D" id="3.90.1200.10">
    <property type="match status" value="1"/>
</dbReference>
<dbReference type="PANTHER" id="PTHR22603:SF66">
    <property type="entry name" value="ETHANOLAMINE KINASE"/>
    <property type="match status" value="1"/>
</dbReference>
<evidence type="ECO:0000313" key="5">
    <source>
        <dbReference type="Proteomes" id="UP001151582"/>
    </source>
</evidence>
<dbReference type="AlphaFoldDB" id="A0A9W8B676"/>
<dbReference type="EMBL" id="JANBQB010000306">
    <property type="protein sequence ID" value="KAJ1977983.1"/>
    <property type="molecule type" value="Genomic_DNA"/>
</dbReference>
<dbReference type="CDD" id="cd05157">
    <property type="entry name" value="ETNK_euk"/>
    <property type="match status" value="1"/>
</dbReference>